<dbReference type="AlphaFoldDB" id="L9ZQ61"/>
<feature type="transmembrane region" description="Helical" evidence="1">
    <location>
        <begin position="153"/>
        <end position="172"/>
    </location>
</feature>
<organism evidence="2 3">
    <name type="scientific">Natrialba hulunbeirensis JCM 10989</name>
    <dbReference type="NCBI Taxonomy" id="1227493"/>
    <lineage>
        <taxon>Archaea</taxon>
        <taxon>Methanobacteriati</taxon>
        <taxon>Methanobacteriota</taxon>
        <taxon>Stenosarchaea group</taxon>
        <taxon>Halobacteria</taxon>
        <taxon>Halobacteriales</taxon>
        <taxon>Natrialbaceae</taxon>
        <taxon>Natrialba</taxon>
    </lineage>
</organism>
<protein>
    <recommendedName>
        <fullName evidence="4">Histidine kinase</fullName>
    </recommendedName>
</protein>
<reference evidence="2 3" key="1">
    <citation type="journal article" date="2014" name="PLoS Genet.">
        <title>Phylogenetically driven sequencing of extremely halophilic archaea reveals strategies for static and dynamic osmo-response.</title>
        <authorList>
            <person name="Becker E.A."/>
            <person name="Seitzer P.M."/>
            <person name="Tritt A."/>
            <person name="Larsen D."/>
            <person name="Krusor M."/>
            <person name="Yao A.I."/>
            <person name="Wu D."/>
            <person name="Madern D."/>
            <person name="Eisen J.A."/>
            <person name="Darling A.E."/>
            <person name="Facciotti M.T."/>
        </authorList>
    </citation>
    <scope>NUCLEOTIDE SEQUENCE [LARGE SCALE GENOMIC DNA]</scope>
    <source>
        <strain evidence="2 3">JCM 10989</strain>
    </source>
</reference>
<feature type="transmembrane region" description="Helical" evidence="1">
    <location>
        <begin position="61"/>
        <end position="83"/>
    </location>
</feature>
<keyword evidence="1" id="KW-0472">Membrane</keyword>
<dbReference type="RefSeq" id="WP_006654614.1">
    <property type="nucleotide sequence ID" value="NZ_AOIM01000041.1"/>
</dbReference>
<gene>
    <name evidence="2" type="ORF">C483_17398</name>
</gene>
<name>L9ZQ61_9EURY</name>
<accession>L9ZQ61</accession>
<keyword evidence="1" id="KW-1133">Transmembrane helix</keyword>
<evidence type="ECO:0000313" key="2">
    <source>
        <dbReference type="EMBL" id="ELY87697.1"/>
    </source>
</evidence>
<comment type="caution">
    <text evidence="2">The sequence shown here is derived from an EMBL/GenBank/DDBJ whole genome shotgun (WGS) entry which is preliminary data.</text>
</comment>
<keyword evidence="3" id="KW-1185">Reference proteome</keyword>
<evidence type="ECO:0008006" key="4">
    <source>
        <dbReference type="Google" id="ProtNLM"/>
    </source>
</evidence>
<feature type="transmembrane region" description="Helical" evidence="1">
    <location>
        <begin position="21"/>
        <end position="41"/>
    </location>
</feature>
<keyword evidence="1" id="KW-0812">Transmembrane</keyword>
<feature type="transmembrane region" description="Helical" evidence="1">
    <location>
        <begin position="109"/>
        <end position="133"/>
    </location>
</feature>
<dbReference type="OrthoDB" id="204680at2157"/>
<dbReference type="EMBL" id="AOIM01000041">
    <property type="protein sequence ID" value="ELY87697.1"/>
    <property type="molecule type" value="Genomic_DNA"/>
</dbReference>
<sequence>MSAESDTQSTVGVETSIGWPVGGAVGGAVGALAFGALIWLFDPEVVSAAIPGIYGLDPVGVVGWGIHLVHGIGLGLIFGFLVTREPILGTLQMNPETESLSRTGITLRVVAAGFVFGLAIWAVLPVIVLPVWIEAIGTEAAADFPTAAVESMVGHLLFGTVLGIVFALVTNLHPERAETPLED</sequence>
<dbReference type="PATRIC" id="fig|1227493.4.peg.3499"/>
<evidence type="ECO:0000313" key="3">
    <source>
        <dbReference type="Proteomes" id="UP000011519"/>
    </source>
</evidence>
<evidence type="ECO:0000256" key="1">
    <source>
        <dbReference type="SAM" id="Phobius"/>
    </source>
</evidence>
<dbReference type="Proteomes" id="UP000011519">
    <property type="component" value="Unassembled WGS sequence"/>
</dbReference>
<proteinExistence type="predicted"/>